<feature type="binding site" evidence="8">
    <location>
        <position position="278"/>
    </location>
    <ligand>
        <name>glycerol</name>
        <dbReference type="ChEBI" id="CHEBI:17754"/>
    </ligand>
</feature>
<dbReference type="PANTHER" id="PTHR43616">
    <property type="entry name" value="GLYCEROL DEHYDROGENASE"/>
    <property type="match status" value="1"/>
</dbReference>
<keyword evidence="8" id="KW-0862">Zinc</keyword>
<accession>A0A2Y9BA39</accession>
<dbReference type="SUPFAM" id="SSF56796">
    <property type="entry name" value="Dehydroquinate synthase-like"/>
    <property type="match status" value="1"/>
</dbReference>
<feature type="binding site" evidence="9">
    <location>
        <position position="128"/>
    </location>
    <ligand>
        <name>NAD(+)</name>
        <dbReference type="ChEBI" id="CHEBI:57540"/>
    </ligand>
</feature>
<dbReference type="InterPro" id="IPR016205">
    <property type="entry name" value="Glycerol_DH"/>
</dbReference>
<keyword evidence="2" id="KW-0560">Oxidoreductase</keyword>
<dbReference type="AlphaFoldDB" id="A0A2Y9BA39"/>
<dbReference type="GO" id="GO:0046872">
    <property type="term" value="F:metal ion binding"/>
    <property type="evidence" value="ECO:0007669"/>
    <property type="project" value="UniProtKB-KW"/>
</dbReference>
<evidence type="ECO:0000256" key="6">
    <source>
        <dbReference type="ARBA" id="ARBA00040132"/>
    </source>
</evidence>
<evidence type="ECO:0000256" key="8">
    <source>
        <dbReference type="PIRSR" id="PIRSR000112-1"/>
    </source>
</evidence>
<evidence type="ECO:0000256" key="1">
    <source>
        <dbReference type="ARBA" id="ARBA00022723"/>
    </source>
</evidence>
<evidence type="ECO:0000256" key="3">
    <source>
        <dbReference type="ARBA" id="ARBA00023027"/>
    </source>
</evidence>
<reference evidence="11 12" key="1">
    <citation type="submission" date="2018-05" db="EMBL/GenBank/DDBJ databases">
        <title>The Hungate 1000. A catalogue of reference genomes from the rumen microbiome.</title>
        <authorList>
            <person name="Kelly W."/>
        </authorList>
    </citation>
    <scope>NUCLEOTIDE SEQUENCE [LARGE SCALE GENOMIC DNA]</scope>
    <source>
        <strain evidence="11 12">NLAE-zl-C242</strain>
    </source>
</reference>
<feature type="binding site" evidence="9">
    <location>
        <position position="134"/>
    </location>
    <ligand>
        <name>NAD(+)</name>
        <dbReference type="ChEBI" id="CHEBI:57540"/>
    </ligand>
</feature>
<evidence type="ECO:0000256" key="5">
    <source>
        <dbReference type="ARBA" id="ARBA00039147"/>
    </source>
</evidence>
<dbReference type="GO" id="GO:0008888">
    <property type="term" value="F:glycerol dehydrogenase (NAD+) activity"/>
    <property type="evidence" value="ECO:0007669"/>
    <property type="project" value="UniProtKB-EC"/>
</dbReference>
<evidence type="ECO:0000256" key="4">
    <source>
        <dbReference type="ARBA" id="ARBA00037918"/>
    </source>
</evidence>
<dbReference type="OrthoDB" id="5198708at2"/>
<dbReference type="Proteomes" id="UP000245845">
    <property type="component" value="Unassembled WGS sequence"/>
</dbReference>
<dbReference type="Pfam" id="PF00465">
    <property type="entry name" value="Fe-ADH"/>
    <property type="match status" value="1"/>
</dbReference>
<dbReference type="Gene3D" id="3.40.50.1970">
    <property type="match status" value="1"/>
</dbReference>
<sequence length="358" mass="39621">MDGTGILKIGVSRFLYGKGVIQQLPDEILRYGSKAFMVGGKTTLPLVRGLVDTQMREKKIAVVWVIMDEPNSVDFAKRLAADAGKEKAEVIVAIGGGKCMDLCKVFSDLAGLPLITVPTSVATCAGASAVSIMYTKEEGRYDCSIPKEKEVDSVLADLDIIGKSPKRLFASGIMDSIAKLPEIVNGRKEMDYPEVTIYKYMAYTNSRFIYKFLTENGLKVYQNPEADERLLTDLVLINLIITSMVSGFSSGSDQLAVAHGLYDGTRMFFPEESKGALHGEIVAVGILMQMRFNGDPEEEYQNILSMMKEMNMPTKLKDIGVEPTEGNVAKLREYNIMKNNIVHEDDLKRLNLAFQEII</sequence>
<feature type="binding site" evidence="8">
    <location>
        <position position="259"/>
    </location>
    <ligand>
        <name>glycerol</name>
        <dbReference type="ChEBI" id="CHEBI:17754"/>
    </ligand>
</feature>
<keyword evidence="12" id="KW-1185">Reference proteome</keyword>
<organism evidence="11 12">
    <name type="scientific">Faecalicatena orotica</name>
    <dbReference type="NCBI Taxonomy" id="1544"/>
    <lineage>
        <taxon>Bacteria</taxon>
        <taxon>Bacillati</taxon>
        <taxon>Bacillota</taxon>
        <taxon>Clostridia</taxon>
        <taxon>Lachnospirales</taxon>
        <taxon>Lachnospiraceae</taxon>
        <taxon>Faecalicatena</taxon>
    </lineage>
</organism>
<dbReference type="EMBL" id="QGDL01000002">
    <property type="protein sequence ID" value="PWJ31524.1"/>
    <property type="molecule type" value="Genomic_DNA"/>
</dbReference>
<name>A0A2Y9BA39_9FIRM</name>
<evidence type="ECO:0000259" key="10">
    <source>
        <dbReference type="Pfam" id="PF00465"/>
    </source>
</evidence>
<dbReference type="InterPro" id="IPR001670">
    <property type="entry name" value="ADH_Fe/GldA"/>
</dbReference>
<comment type="pathway">
    <text evidence="4">Polyol metabolism; glycerol fermentation; glycerone phosphate from glycerol (oxidative route): step 1/2.</text>
</comment>
<dbReference type="RefSeq" id="WP_109730215.1">
    <property type="nucleotide sequence ID" value="NZ_BAAACK010000006.1"/>
</dbReference>
<feature type="binding site" evidence="9">
    <location>
        <begin position="97"/>
        <end position="101"/>
    </location>
    <ligand>
        <name>NAD(+)</name>
        <dbReference type="ChEBI" id="CHEBI:57540"/>
    </ligand>
</feature>
<dbReference type="PIRSF" id="PIRSF000112">
    <property type="entry name" value="Glycerol_dehydrogenase"/>
    <property type="match status" value="1"/>
</dbReference>
<evidence type="ECO:0000313" key="11">
    <source>
        <dbReference type="EMBL" id="PWJ31524.1"/>
    </source>
</evidence>
<dbReference type="PANTHER" id="PTHR43616:SF5">
    <property type="entry name" value="GLYCEROL DEHYDROGENASE 1"/>
    <property type="match status" value="1"/>
</dbReference>
<keyword evidence="3 9" id="KW-0520">NAD</keyword>
<evidence type="ECO:0000256" key="2">
    <source>
        <dbReference type="ARBA" id="ARBA00023002"/>
    </source>
</evidence>
<gene>
    <name evidence="11" type="ORF">A8806_102382</name>
</gene>
<comment type="catalytic activity">
    <reaction evidence="7">
        <text>glycerol + NAD(+) = dihydroxyacetone + NADH + H(+)</text>
        <dbReference type="Rhea" id="RHEA:13769"/>
        <dbReference type="ChEBI" id="CHEBI:15378"/>
        <dbReference type="ChEBI" id="CHEBI:16016"/>
        <dbReference type="ChEBI" id="CHEBI:17754"/>
        <dbReference type="ChEBI" id="CHEBI:57540"/>
        <dbReference type="ChEBI" id="CHEBI:57945"/>
        <dbReference type="EC" id="1.1.1.6"/>
    </reaction>
</comment>
<protein>
    <recommendedName>
        <fullName evidence="6">Glycerol dehydrogenase</fullName>
        <ecNumber evidence="5">1.1.1.6</ecNumber>
    </recommendedName>
</protein>
<proteinExistence type="predicted"/>
<evidence type="ECO:0000313" key="12">
    <source>
        <dbReference type="Proteomes" id="UP000245845"/>
    </source>
</evidence>
<dbReference type="EC" id="1.1.1.6" evidence="5"/>
<comment type="caution">
    <text evidence="11">The sequence shown here is derived from an EMBL/GenBank/DDBJ whole genome shotgun (WGS) entry which is preliminary data.</text>
</comment>
<evidence type="ECO:0000256" key="7">
    <source>
        <dbReference type="ARBA" id="ARBA00049006"/>
    </source>
</evidence>
<dbReference type="Gene3D" id="1.20.1090.10">
    <property type="entry name" value="Dehydroquinate synthase-like - alpha domain"/>
    <property type="match status" value="1"/>
</dbReference>
<feature type="domain" description="Alcohol dehydrogenase iron-type/glycerol dehydrogenase GldA" evidence="10">
    <location>
        <begin position="13"/>
        <end position="139"/>
    </location>
</feature>
<evidence type="ECO:0000256" key="9">
    <source>
        <dbReference type="PIRSR" id="PIRSR000112-3"/>
    </source>
</evidence>
<feature type="binding site" evidence="8">
    <location>
        <position position="175"/>
    </location>
    <ligand>
        <name>glycerol</name>
        <dbReference type="ChEBI" id="CHEBI:17754"/>
    </ligand>
</feature>
<comment type="cofactor">
    <cofactor evidence="8">
        <name>Zn(2+)</name>
        <dbReference type="ChEBI" id="CHEBI:29105"/>
    </cofactor>
    <text evidence="8">Binds 1 zinc ion per subunit.</text>
</comment>
<keyword evidence="1 8" id="KW-0479">Metal-binding</keyword>